<organism evidence="2 3">
    <name type="scientific">Kutzneria chonburiensis</name>
    <dbReference type="NCBI Taxonomy" id="1483604"/>
    <lineage>
        <taxon>Bacteria</taxon>
        <taxon>Bacillati</taxon>
        <taxon>Actinomycetota</taxon>
        <taxon>Actinomycetes</taxon>
        <taxon>Pseudonocardiales</taxon>
        <taxon>Pseudonocardiaceae</taxon>
        <taxon>Kutzneria</taxon>
    </lineage>
</organism>
<reference evidence="2 3" key="1">
    <citation type="submission" date="2024-09" db="EMBL/GenBank/DDBJ databases">
        <authorList>
            <person name="Sun Q."/>
            <person name="Mori K."/>
        </authorList>
    </citation>
    <scope>NUCLEOTIDE SEQUENCE [LARGE SCALE GENOMIC DNA]</scope>
    <source>
        <strain evidence="2 3">TBRC 1432</strain>
    </source>
</reference>
<dbReference type="RefSeq" id="WP_273939548.1">
    <property type="nucleotide sequence ID" value="NZ_CP097263.1"/>
</dbReference>
<feature type="transmembrane region" description="Helical" evidence="1">
    <location>
        <begin position="106"/>
        <end position="127"/>
    </location>
</feature>
<protein>
    <submittedName>
        <fullName evidence="2">Uncharacterized protein</fullName>
    </submittedName>
</protein>
<name>A0ABV6MKB1_9PSEU</name>
<evidence type="ECO:0000313" key="3">
    <source>
        <dbReference type="Proteomes" id="UP001589810"/>
    </source>
</evidence>
<keyword evidence="1" id="KW-0472">Membrane</keyword>
<feature type="transmembrane region" description="Helical" evidence="1">
    <location>
        <begin position="47"/>
        <end position="66"/>
    </location>
</feature>
<keyword evidence="3" id="KW-1185">Reference proteome</keyword>
<feature type="transmembrane region" description="Helical" evidence="1">
    <location>
        <begin position="73"/>
        <end position="94"/>
    </location>
</feature>
<accession>A0ABV6MKB1</accession>
<proteinExistence type="predicted"/>
<dbReference type="EMBL" id="JBHLUD010000001">
    <property type="protein sequence ID" value="MFC0540723.1"/>
    <property type="molecule type" value="Genomic_DNA"/>
</dbReference>
<dbReference type="Proteomes" id="UP001589810">
    <property type="component" value="Unassembled WGS sequence"/>
</dbReference>
<keyword evidence="1" id="KW-1133">Transmembrane helix</keyword>
<evidence type="ECO:0000313" key="2">
    <source>
        <dbReference type="EMBL" id="MFC0540723.1"/>
    </source>
</evidence>
<evidence type="ECO:0000256" key="1">
    <source>
        <dbReference type="SAM" id="Phobius"/>
    </source>
</evidence>
<keyword evidence="1" id="KW-0812">Transmembrane</keyword>
<comment type="caution">
    <text evidence="2">The sequence shown here is derived from an EMBL/GenBank/DDBJ whole genome shotgun (WGS) entry which is preliminary data.</text>
</comment>
<gene>
    <name evidence="2" type="ORF">ACFFH7_04495</name>
</gene>
<sequence>MTTLLRILLLIPLGEELVVGGWNQFAPASFYDDFPTVDLNPPFSDHFAHDFGGATLGIALLLAIAFVKPRTHFVVPAALAYSMFAVPHFFYHLLNTEVASPGQQALLTIANAVVALLGLAPIPVALLRDRRTA</sequence>